<evidence type="ECO:0000313" key="11">
    <source>
        <dbReference type="EMBL" id="MFC1432031.1"/>
    </source>
</evidence>
<evidence type="ECO:0000256" key="4">
    <source>
        <dbReference type="ARBA" id="ARBA00022679"/>
    </source>
</evidence>
<comment type="caution">
    <text evidence="11">The sequence shown here is derived from an EMBL/GenBank/DDBJ whole genome shotgun (WGS) entry which is preliminary data.</text>
</comment>
<protein>
    <recommendedName>
        <fullName evidence="2">histidine kinase</fullName>
        <ecNumber evidence="2">2.7.13.3</ecNumber>
    </recommendedName>
</protein>
<keyword evidence="8" id="KW-0902">Two-component regulatory system</keyword>
<organism evidence="11 12">
    <name type="scientific">Streptacidiphilus alkalitolerans</name>
    <dbReference type="NCBI Taxonomy" id="3342712"/>
    <lineage>
        <taxon>Bacteria</taxon>
        <taxon>Bacillati</taxon>
        <taxon>Actinomycetota</taxon>
        <taxon>Actinomycetes</taxon>
        <taxon>Kitasatosporales</taxon>
        <taxon>Streptomycetaceae</taxon>
        <taxon>Streptacidiphilus</taxon>
    </lineage>
</organism>
<keyword evidence="6 11" id="KW-0418">Kinase</keyword>
<sequence length="399" mass="40834">MIPAGPALGPAGITARHRTAWRRAGTVAAVLLLLFLVCLEGVVLHDQPEWPHAVVWGCGLAVALCVLPLARPSLVARGYAAVALSGGVTLAMIVGQHPQQVWGVGEALALLVLLGGVVRGVGAGTAVVLGPLLATTAIAVPMRDDDPGRFTLLVAALTAAVSAYSLALRMADAARVQQVAQVRADERTELARELHDLVAHHITGIVVQAKAAGFTGVGPEAAARVFAQIDQQGSEALAAMRRLVVVLREAPAGTAPVAGLAELEVLAEGFRRTGPPVTLDVDPALADTLPPEVAAAIHRITREALTNIRKHAADATLVAVTVRRIPGAVEVSVTDNGTTPAPLRPRAAGGGFGLVGMGERATALGGTLEAGPRPDGEAGWSTVATFPVSAAGRRPSRDV</sequence>
<dbReference type="GO" id="GO:0016301">
    <property type="term" value="F:kinase activity"/>
    <property type="evidence" value="ECO:0007669"/>
    <property type="project" value="UniProtKB-KW"/>
</dbReference>
<feature type="transmembrane region" description="Helical" evidence="9">
    <location>
        <begin position="24"/>
        <end position="44"/>
    </location>
</feature>
<keyword evidence="5" id="KW-0547">Nucleotide-binding</keyword>
<dbReference type="PANTHER" id="PTHR24421">
    <property type="entry name" value="NITRATE/NITRITE SENSOR PROTEIN NARX-RELATED"/>
    <property type="match status" value="1"/>
</dbReference>
<keyword evidence="9" id="KW-0812">Transmembrane</keyword>
<dbReference type="Gene3D" id="3.30.565.10">
    <property type="entry name" value="Histidine kinase-like ATPase, C-terminal domain"/>
    <property type="match status" value="1"/>
</dbReference>
<evidence type="ECO:0000256" key="7">
    <source>
        <dbReference type="ARBA" id="ARBA00022840"/>
    </source>
</evidence>
<reference evidence="11 12" key="1">
    <citation type="submission" date="2024-09" db="EMBL/GenBank/DDBJ databases">
        <authorList>
            <person name="Lee S.D."/>
        </authorList>
    </citation>
    <scope>NUCLEOTIDE SEQUENCE [LARGE SCALE GENOMIC DNA]</scope>
    <source>
        <strain evidence="11 12">N1-3</strain>
    </source>
</reference>
<feature type="transmembrane region" description="Helical" evidence="9">
    <location>
        <begin position="107"/>
        <end position="140"/>
    </location>
</feature>
<dbReference type="Gene3D" id="1.20.5.1930">
    <property type="match status" value="1"/>
</dbReference>
<dbReference type="SMART" id="SM00387">
    <property type="entry name" value="HATPase_c"/>
    <property type="match status" value="1"/>
</dbReference>
<feature type="domain" description="Histidine kinase/HSP90-like ATPase" evidence="10">
    <location>
        <begin position="292"/>
        <end position="392"/>
    </location>
</feature>
<dbReference type="Pfam" id="PF02518">
    <property type="entry name" value="HATPase_c"/>
    <property type="match status" value="1"/>
</dbReference>
<feature type="transmembrane region" description="Helical" evidence="9">
    <location>
        <begin position="50"/>
        <end position="69"/>
    </location>
</feature>
<dbReference type="Proteomes" id="UP001592530">
    <property type="component" value="Unassembled WGS sequence"/>
</dbReference>
<dbReference type="CDD" id="cd16917">
    <property type="entry name" value="HATPase_UhpB-NarQ-NarX-like"/>
    <property type="match status" value="1"/>
</dbReference>
<gene>
    <name evidence="11" type="ORF">ACEZDB_15395</name>
</gene>
<dbReference type="PANTHER" id="PTHR24421:SF10">
    <property type="entry name" value="NITRATE_NITRITE SENSOR PROTEIN NARQ"/>
    <property type="match status" value="1"/>
</dbReference>
<keyword evidence="9" id="KW-0472">Membrane</keyword>
<dbReference type="SUPFAM" id="SSF55874">
    <property type="entry name" value="ATPase domain of HSP90 chaperone/DNA topoisomerase II/histidine kinase"/>
    <property type="match status" value="1"/>
</dbReference>
<dbReference type="RefSeq" id="WP_380553377.1">
    <property type="nucleotide sequence ID" value="NZ_JBHEZY010000005.1"/>
</dbReference>
<evidence type="ECO:0000256" key="9">
    <source>
        <dbReference type="SAM" id="Phobius"/>
    </source>
</evidence>
<dbReference type="Pfam" id="PF07730">
    <property type="entry name" value="HisKA_3"/>
    <property type="match status" value="1"/>
</dbReference>
<keyword evidence="7" id="KW-0067">ATP-binding</keyword>
<evidence type="ECO:0000256" key="6">
    <source>
        <dbReference type="ARBA" id="ARBA00022777"/>
    </source>
</evidence>
<comment type="catalytic activity">
    <reaction evidence="1">
        <text>ATP + protein L-histidine = ADP + protein N-phospho-L-histidine.</text>
        <dbReference type="EC" id="2.7.13.3"/>
    </reaction>
</comment>
<evidence type="ECO:0000313" key="12">
    <source>
        <dbReference type="Proteomes" id="UP001592530"/>
    </source>
</evidence>
<feature type="transmembrane region" description="Helical" evidence="9">
    <location>
        <begin position="152"/>
        <end position="171"/>
    </location>
</feature>
<evidence type="ECO:0000256" key="1">
    <source>
        <dbReference type="ARBA" id="ARBA00000085"/>
    </source>
</evidence>
<keyword evidence="4" id="KW-0808">Transferase</keyword>
<keyword evidence="3" id="KW-0597">Phosphoprotein</keyword>
<accession>A0ABV6X1B6</accession>
<dbReference type="EC" id="2.7.13.3" evidence="2"/>
<evidence type="ECO:0000256" key="5">
    <source>
        <dbReference type="ARBA" id="ARBA00022741"/>
    </source>
</evidence>
<keyword evidence="9" id="KW-1133">Transmembrane helix</keyword>
<dbReference type="InterPro" id="IPR003594">
    <property type="entry name" value="HATPase_dom"/>
</dbReference>
<dbReference type="InterPro" id="IPR050482">
    <property type="entry name" value="Sensor_HK_TwoCompSys"/>
</dbReference>
<dbReference type="EMBL" id="JBHEZY010000005">
    <property type="protein sequence ID" value="MFC1432031.1"/>
    <property type="molecule type" value="Genomic_DNA"/>
</dbReference>
<evidence type="ECO:0000259" key="10">
    <source>
        <dbReference type="SMART" id="SM00387"/>
    </source>
</evidence>
<evidence type="ECO:0000256" key="2">
    <source>
        <dbReference type="ARBA" id="ARBA00012438"/>
    </source>
</evidence>
<name>A0ABV6X1B6_9ACTN</name>
<evidence type="ECO:0000256" key="8">
    <source>
        <dbReference type="ARBA" id="ARBA00023012"/>
    </source>
</evidence>
<dbReference type="InterPro" id="IPR036890">
    <property type="entry name" value="HATPase_C_sf"/>
</dbReference>
<proteinExistence type="predicted"/>
<evidence type="ECO:0000256" key="3">
    <source>
        <dbReference type="ARBA" id="ARBA00022553"/>
    </source>
</evidence>
<feature type="transmembrane region" description="Helical" evidence="9">
    <location>
        <begin position="76"/>
        <end position="95"/>
    </location>
</feature>
<dbReference type="InterPro" id="IPR011712">
    <property type="entry name" value="Sig_transdc_His_kin_sub3_dim/P"/>
</dbReference>